<keyword evidence="1" id="KW-0732">Signal</keyword>
<dbReference type="Proteomes" id="UP000664417">
    <property type="component" value="Unassembled WGS sequence"/>
</dbReference>
<feature type="chain" id="PRO_5035241531" evidence="1">
    <location>
        <begin position="22"/>
        <end position="476"/>
    </location>
</feature>
<dbReference type="EMBL" id="JAFREP010000024">
    <property type="protein sequence ID" value="MBO1321434.1"/>
    <property type="molecule type" value="Genomic_DNA"/>
</dbReference>
<dbReference type="InterPro" id="IPR025515">
    <property type="entry name" value="DUF4403"/>
</dbReference>
<feature type="signal peptide" evidence="1">
    <location>
        <begin position="1"/>
        <end position="21"/>
    </location>
</feature>
<gene>
    <name evidence="2" type="ORF">J3U88_23330</name>
</gene>
<evidence type="ECO:0000256" key="1">
    <source>
        <dbReference type="SAM" id="SignalP"/>
    </source>
</evidence>
<keyword evidence="3" id="KW-1185">Reference proteome</keyword>
<organism evidence="2 3">
    <name type="scientific">Acanthopleuribacter pedis</name>
    <dbReference type="NCBI Taxonomy" id="442870"/>
    <lineage>
        <taxon>Bacteria</taxon>
        <taxon>Pseudomonadati</taxon>
        <taxon>Acidobacteriota</taxon>
        <taxon>Holophagae</taxon>
        <taxon>Acanthopleuribacterales</taxon>
        <taxon>Acanthopleuribacteraceae</taxon>
        <taxon>Acanthopleuribacter</taxon>
    </lineage>
</organism>
<evidence type="ECO:0000313" key="3">
    <source>
        <dbReference type="Proteomes" id="UP000664417"/>
    </source>
</evidence>
<comment type="caution">
    <text evidence="2">The sequence shown here is derived from an EMBL/GenBank/DDBJ whole genome shotgun (WGS) entry which is preliminary data.</text>
</comment>
<reference evidence="2" key="1">
    <citation type="submission" date="2021-03" db="EMBL/GenBank/DDBJ databases">
        <authorList>
            <person name="Wang G."/>
        </authorList>
    </citation>
    <scope>NUCLEOTIDE SEQUENCE</scope>
    <source>
        <strain evidence="2">KCTC 12899</strain>
    </source>
</reference>
<evidence type="ECO:0000313" key="2">
    <source>
        <dbReference type="EMBL" id="MBO1321434.1"/>
    </source>
</evidence>
<sequence>MKPSLGVLTASLLLLPAAAQTAPPAQSTIGVRLTLPLATLQAALNEITAEPETGSGSHRVKKRLGPIKASATVRYTYRAERTAPPTVAQLSDTQLRVSMPINITGTVGLKGDAAKVIGLHRKNIDGHLDAHADISVDLEPNLCPRVSVHIHHRWNRGPNFELIDGVTLSVEGVTRNLIEKQKRKLEQKISGLLTCALIRENVQKLWRHHAVPLKTQGETFAYVHIIPRNLHFSGVVIQPDHLGITAALVSETRVGPKPAALPVRPLPRLEKQAYQAGRLALKVPFEISEAALNLAAADLRGKTVTQPVDHLLYQGDAEIKLRDAKLELGRQQLTATLPFAATLPGVLELDGTAVITGTPQLNPVDQRLYLANTAVDLQLGTDGASWLNLFAPLLEAVITPMITEYLNQDLKPNLTKIESAINNLAAENTLGLRIKPLNPVLRLTALELQPKTLHLTATATAELDAELTTLELTPRK</sequence>
<name>A0A8J7U621_9BACT</name>
<dbReference type="AlphaFoldDB" id="A0A8J7U621"/>
<dbReference type="Pfam" id="PF14356">
    <property type="entry name" value="DUF4403"/>
    <property type="match status" value="1"/>
</dbReference>
<accession>A0A8J7U621</accession>
<proteinExistence type="predicted"/>
<protein>
    <submittedName>
        <fullName evidence="2">DUF4403 family protein</fullName>
    </submittedName>
</protein>
<dbReference type="RefSeq" id="WP_207861408.1">
    <property type="nucleotide sequence ID" value="NZ_JAFREP010000024.1"/>
</dbReference>